<proteinExistence type="predicted"/>
<dbReference type="RefSeq" id="WP_117001253.1">
    <property type="nucleotide sequence ID" value="NZ_BMJS01000001.1"/>
</dbReference>
<dbReference type="InterPro" id="IPR015890">
    <property type="entry name" value="Chorismate_C"/>
</dbReference>
<dbReference type="Gene3D" id="3.60.120.10">
    <property type="entry name" value="Anthranilate synthase"/>
    <property type="match status" value="1"/>
</dbReference>
<dbReference type="InterPro" id="IPR006805">
    <property type="entry name" value="Anth_synth_I_N"/>
</dbReference>
<dbReference type="Pfam" id="PF04715">
    <property type="entry name" value="Anth_synt_I_N"/>
    <property type="match status" value="1"/>
</dbReference>
<dbReference type="AlphaFoldDB" id="A0A8J2Z1Q4"/>
<dbReference type="OrthoDB" id="9803598at2"/>
<dbReference type="PANTHER" id="PTHR11236:SF9">
    <property type="entry name" value="ANTHRANILATE SYNTHASE COMPONENT 1"/>
    <property type="match status" value="1"/>
</dbReference>
<comment type="caution">
    <text evidence="3">The sequence shown here is derived from an EMBL/GenBank/DDBJ whole genome shotgun (WGS) entry which is preliminary data.</text>
</comment>
<dbReference type="InterPro" id="IPR019999">
    <property type="entry name" value="Anth_synth_I-like"/>
</dbReference>
<keyword evidence="4" id="KW-1185">Reference proteome</keyword>
<dbReference type="PANTHER" id="PTHR11236">
    <property type="entry name" value="AMINOBENZOATE/ANTHRANILATE SYNTHASE"/>
    <property type="match status" value="1"/>
</dbReference>
<evidence type="ECO:0000259" key="2">
    <source>
        <dbReference type="Pfam" id="PF04715"/>
    </source>
</evidence>
<reference evidence="3" key="1">
    <citation type="journal article" date="2014" name="Int. J. Syst. Evol. Microbiol.">
        <title>Complete genome sequence of Corynebacterium casei LMG S-19264T (=DSM 44701T), isolated from a smear-ripened cheese.</title>
        <authorList>
            <consortium name="US DOE Joint Genome Institute (JGI-PGF)"/>
            <person name="Walter F."/>
            <person name="Albersmeier A."/>
            <person name="Kalinowski J."/>
            <person name="Ruckert C."/>
        </authorList>
    </citation>
    <scope>NUCLEOTIDE SEQUENCE</scope>
    <source>
        <strain evidence="3">CGMCC 1.15758</strain>
    </source>
</reference>
<feature type="domain" description="Anthranilate synthase component I N-terminal" evidence="2">
    <location>
        <begin position="23"/>
        <end position="179"/>
    </location>
</feature>
<dbReference type="PRINTS" id="PR00095">
    <property type="entry name" value="ANTSNTHASEI"/>
</dbReference>
<protein>
    <submittedName>
        <fullName evidence="3">Anthranilate synthase component I</fullName>
    </submittedName>
</protein>
<dbReference type="SUPFAM" id="SSF56322">
    <property type="entry name" value="ADC synthase"/>
    <property type="match status" value="1"/>
</dbReference>
<accession>A0A8J2Z1Q4</accession>
<dbReference type="InterPro" id="IPR005801">
    <property type="entry name" value="ADC_synthase"/>
</dbReference>
<reference evidence="3" key="2">
    <citation type="submission" date="2020-09" db="EMBL/GenBank/DDBJ databases">
        <authorList>
            <person name="Sun Q."/>
            <person name="Zhou Y."/>
        </authorList>
    </citation>
    <scope>NUCLEOTIDE SEQUENCE</scope>
    <source>
        <strain evidence="3">CGMCC 1.15758</strain>
    </source>
</reference>
<evidence type="ECO:0000313" key="4">
    <source>
        <dbReference type="Proteomes" id="UP000636949"/>
    </source>
</evidence>
<feature type="domain" description="Chorismate-utilising enzyme C-terminal" evidence="1">
    <location>
        <begin position="231"/>
        <end position="485"/>
    </location>
</feature>
<dbReference type="GO" id="GO:0000162">
    <property type="term" value="P:L-tryptophan biosynthetic process"/>
    <property type="evidence" value="ECO:0007669"/>
    <property type="project" value="TreeGrafter"/>
</dbReference>
<evidence type="ECO:0000313" key="3">
    <source>
        <dbReference type="EMBL" id="GGF87907.1"/>
    </source>
</evidence>
<dbReference type="EMBL" id="BMJS01000001">
    <property type="protein sequence ID" value="GGF87907.1"/>
    <property type="molecule type" value="Genomic_DNA"/>
</dbReference>
<name>A0A8J2Z1Q4_9GAMM</name>
<organism evidence="3 4">
    <name type="scientific">Cysteiniphilum litorale</name>
    <dbReference type="NCBI Taxonomy" id="2056700"/>
    <lineage>
        <taxon>Bacteria</taxon>
        <taxon>Pseudomonadati</taxon>
        <taxon>Pseudomonadota</taxon>
        <taxon>Gammaproteobacteria</taxon>
        <taxon>Thiotrichales</taxon>
        <taxon>Fastidiosibacteraceae</taxon>
        <taxon>Cysteiniphilum</taxon>
    </lineage>
</organism>
<gene>
    <name evidence="3" type="primary">trpE</name>
    <name evidence="3" type="ORF">GCM10010995_01390</name>
</gene>
<evidence type="ECO:0000259" key="1">
    <source>
        <dbReference type="Pfam" id="PF00425"/>
    </source>
</evidence>
<sequence length="505" mass="57254">MSMLRVRSFCENLPTNADSFSIFNSLRKVYTDDQLFLLESLSGPNKDMNQALIGIEPLFNIKMSLTAIKISGVSAIVSSVSTVLDSIDELSKVKECEYKIKNLNKIWEILRKIESVFALDYLGDRTSLAFGYFGYFGYDSVRVIENLPYCIHEKNQKHIIDLSIYSTLISMDLKNGQNFLITNELEHAPKSPVKKVIMSIVSEKKYDETQLDICPDNKVSVAKRISDSVDKKTYFNWVHKALDHIVQGDIYQIQLGHEITIDSEIKPYSVYKRLRKINPSPYMYYTQLGDMHIIGASPELFLRIDKNNKLTMRPIAGTIRAGKNAEEDKLLQHAMLNDEKERAEHIMLVDLCRNDIGRVCTKRTLETDELMVVEKYSHVSHIVSNVIGQKEASYDKYDVIAATFPAGTMTGAPKVRAMEIIEETENSRRGLYAGCIGFIDFSGVVETALCIRTATYQSGIYTIRASGGIVYDSTPEGEWKETISKLSSTYYAITAKELRNEDFIN</sequence>
<dbReference type="Proteomes" id="UP000636949">
    <property type="component" value="Unassembled WGS sequence"/>
</dbReference>
<dbReference type="Pfam" id="PF00425">
    <property type="entry name" value="Chorismate_bind"/>
    <property type="match status" value="1"/>
</dbReference>